<dbReference type="AlphaFoldDB" id="A0AAN9QNP2"/>
<organism evidence="2 3">
    <name type="scientific">Canavalia gladiata</name>
    <name type="common">Sword bean</name>
    <name type="synonym">Dolichos gladiatus</name>
    <dbReference type="NCBI Taxonomy" id="3824"/>
    <lineage>
        <taxon>Eukaryota</taxon>
        <taxon>Viridiplantae</taxon>
        <taxon>Streptophyta</taxon>
        <taxon>Embryophyta</taxon>
        <taxon>Tracheophyta</taxon>
        <taxon>Spermatophyta</taxon>
        <taxon>Magnoliopsida</taxon>
        <taxon>eudicotyledons</taxon>
        <taxon>Gunneridae</taxon>
        <taxon>Pentapetalae</taxon>
        <taxon>rosids</taxon>
        <taxon>fabids</taxon>
        <taxon>Fabales</taxon>
        <taxon>Fabaceae</taxon>
        <taxon>Papilionoideae</taxon>
        <taxon>50 kb inversion clade</taxon>
        <taxon>NPAAA clade</taxon>
        <taxon>indigoferoid/millettioid clade</taxon>
        <taxon>Phaseoleae</taxon>
        <taxon>Canavalia</taxon>
    </lineage>
</organism>
<accession>A0AAN9QNP2</accession>
<keyword evidence="1" id="KW-1133">Transmembrane helix</keyword>
<dbReference type="EMBL" id="JAYMYQ010000003">
    <property type="protein sequence ID" value="KAK7344585.1"/>
    <property type="molecule type" value="Genomic_DNA"/>
</dbReference>
<sequence length="115" mass="13196">MLIGDPKLFYSLKESRRKKFVAFGCWGICGILDVGLTHGSWWGSLSPAWLNWLGALSLMHGLVGLEVCRLGGLWFFDGSWQLRYMGCNKMVEWVQARLEHSPKTWHIVELTTWPV</sequence>
<comment type="caution">
    <text evidence="2">The sequence shown here is derived from an EMBL/GenBank/DDBJ whole genome shotgun (WGS) entry which is preliminary data.</text>
</comment>
<keyword evidence="1" id="KW-0812">Transmembrane</keyword>
<evidence type="ECO:0000313" key="3">
    <source>
        <dbReference type="Proteomes" id="UP001367508"/>
    </source>
</evidence>
<reference evidence="2 3" key="1">
    <citation type="submission" date="2024-01" db="EMBL/GenBank/DDBJ databases">
        <title>The genomes of 5 underutilized Papilionoideae crops provide insights into root nodulation and disease resistanc.</title>
        <authorList>
            <person name="Jiang F."/>
        </authorList>
    </citation>
    <scope>NUCLEOTIDE SEQUENCE [LARGE SCALE GENOMIC DNA]</scope>
    <source>
        <strain evidence="2">LVBAO_FW01</strain>
        <tissue evidence="2">Leaves</tissue>
    </source>
</reference>
<feature type="transmembrane region" description="Helical" evidence="1">
    <location>
        <begin position="20"/>
        <end position="43"/>
    </location>
</feature>
<feature type="transmembrane region" description="Helical" evidence="1">
    <location>
        <begin position="49"/>
        <end position="76"/>
    </location>
</feature>
<dbReference type="Proteomes" id="UP001367508">
    <property type="component" value="Unassembled WGS sequence"/>
</dbReference>
<proteinExistence type="predicted"/>
<evidence type="ECO:0000313" key="2">
    <source>
        <dbReference type="EMBL" id="KAK7344585.1"/>
    </source>
</evidence>
<evidence type="ECO:0000256" key="1">
    <source>
        <dbReference type="SAM" id="Phobius"/>
    </source>
</evidence>
<keyword evidence="3" id="KW-1185">Reference proteome</keyword>
<evidence type="ECO:0008006" key="4">
    <source>
        <dbReference type="Google" id="ProtNLM"/>
    </source>
</evidence>
<keyword evidence="1" id="KW-0472">Membrane</keyword>
<gene>
    <name evidence="2" type="ORF">VNO77_14364</name>
</gene>
<name>A0AAN9QNP2_CANGL</name>
<protein>
    <recommendedName>
        <fullName evidence="4">Transmembrane protein</fullName>
    </recommendedName>
</protein>